<feature type="transmembrane region" description="Helical" evidence="1">
    <location>
        <begin position="214"/>
        <end position="235"/>
    </location>
</feature>
<name>A0AAE3IDD8_9EURY</name>
<keyword evidence="1" id="KW-1133">Transmembrane helix</keyword>
<proteinExistence type="predicted"/>
<evidence type="ECO:0000313" key="5">
    <source>
        <dbReference type="Proteomes" id="UP001208186"/>
    </source>
</evidence>
<keyword evidence="1" id="KW-0472">Membrane</keyword>
<keyword evidence="5" id="KW-1185">Reference proteome</keyword>
<dbReference type="Proteomes" id="UP001208186">
    <property type="component" value="Unassembled WGS sequence"/>
</dbReference>
<keyword evidence="1" id="KW-0812">Transmembrane</keyword>
<dbReference type="RefSeq" id="WP_315908748.1">
    <property type="nucleotide sequence ID" value="NZ_JAOPKC010000006.1"/>
</dbReference>
<feature type="transmembrane region" description="Helical" evidence="1">
    <location>
        <begin position="19"/>
        <end position="43"/>
    </location>
</feature>
<evidence type="ECO:0000313" key="6">
    <source>
        <dbReference type="Proteomes" id="UP001209746"/>
    </source>
</evidence>
<dbReference type="EMBL" id="JAOPKC010000006">
    <property type="protein sequence ID" value="MCU4717983.1"/>
    <property type="molecule type" value="Genomic_DNA"/>
</dbReference>
<evidence type="ECO:0000313" key="3">
    <source>
        <dbReference type="EMBL" id="MCU4717983.1"/>
    </source>
</evidence>
<dbReference type="AlphaFoldDB" id="A0AAE3IDD8"/>
<comment type="caution">
    <text evidence="4">The sequence shown here is derived from an EMBL/GenBank/DDBJ whole genome shotgun (WGS) entry which is preliminary data.</text>
</comment>
<evidence type="ECO:0000259" key="2">
    <source>
        <dbReference type="Pfam" id="PF25933"/>
    </source>
</evidence>
<dbReference type="EMBL" id="JAOPKD010000007">
    <property type="protein sequence ID" value="MCU4727148.1"/>
    <property type="molecule type" value="Genomic_DNA"/>
</dbReference>
<feature type="transmembrane region" description="Helical" evidence="1">
    <location>
        <begin position="142"/>
        <end position="162"/>
    </location>
</feature>
<sequence>MDDSEDEPLFDPRITSYNWLAGVLGGVWTFIVGYLVMSVVALLPDGPSEGADPGTVLSELGRIFYAAHNVALEVRTIKDDVTFIDSGLTIDSSQIRPTETVIVDVGSTQPLTILGDNADQVVPLNLGRFREPLQYAQDKPELLYYLVPIVVLVVAGAVLASLTLDDTASIHEAVLPAIGLSVGYTGVAILGTFFAGLELVDGAILIAPSLGQTVVFALAYSLLCGLVGSYLIGLWRDRDVQIGALLDR</sequence>
<evidence type="ECO:0000313" key="4">
    <source>
        <dbReference type="EMBL" id="MCU4727148.1"/>
    </source>
</evidence>
<dbReference type="InterPro" id="IPR058284">
    <property type="entry name" value="DUF7978"/>
</dbReference>
<gene>
    <name evidence="4" type="ORF">OB914_09205</name>
    <name evidence="3" type="ORF">OB916_07865</name>
</gene>
<dbReference type="Pfam" id="PF25933">
    <property type="entry name" value="DUF7978"/>
    <property type="match status" value="1"/>
</dbReference>
<feature type="transmembrane region" description="Helical" evidence="1">
    <location>
        <begin position="174"/>
        <end position="194"/>
    </location>
</feature>
<organism evidence="4 6">
    <name type="scientific">Halapricum hydrolyticum</name>
    <dbReference type="NCBI Taxonomy" id="2979991"/>
    <lineage>
        <taxon>Archaea</taxon>
        <taxon>Methanobacteriati</taxon>
        <taxon>Methanobacteriota</taxon>
        <taxon>Stenosarchaea group</taxon>
        <taxon>Halobacteria</taxon>
        <taxon>Halobacteriales</taxon>
        <taxon>Haloarculaceae</taxon>
        <taxon>Halapricum</taxon>
    </lineage>
</organism>
<protein>
    <recommendedName>
        <fullName evidence="2">DUF7978 domain-containing protein</fullName>
    </recommendedName>
</protein>
<reference evidence="4" key="1">
    <citation type="submission" date="2023-02" db="EMBL/GenBank/DDBJ databases">
        <title>Enrichment on poylsaccharides allowed isolation of novel metabolic and taxonomic groups of Haloarchaea.</title>
        <authorList>
            <person name="Sorokin D.Y."/>
            <person name="Elcheninov A.G."/>
            <person name="Khizhniak T.V."/>
            <person name="Kolganova T.V."/>
            <person name="Kublanov I.V."/>
        </authorList>
    </citation>
    <scope>NUCLEOTIDE SEQUENCE</scope>
    <source>
        <strain evidence="3 5">HArc-curdl5-1</strain>
        <strain evidence="4">HArc-curdl7</strain>
    </source>
</reference>
<evidence type="ECO:0000256" key="1">
    <source>
        <dbReference type="SAM" id="Phobius"/>
    </source>
</evidence>
<dbReference type="Proteomes" id="UP001209746">
    <property type="component" value="Unassembled WGS sequence"/>
</dbReference>
<accession>A0AAE3IDD8</accession>
<feature type="domain" description="DUF7978" evidence="2">
    <location>
        <begin position="140"/>
        <end position="232"/>
    </location>
</feature>